<dbReference type="AlphaFoldDB" id="A0A9N9GWP0"/>
<evidence type="ECO:0000256" key="1">
    <source>
        <dbReference type="SAM" id="MobiDB-lite"/>
    </source>
</evidence>
<protein>
    <submittedName>
        <fullName evidence="2">5188_t:CDS:1</fullName>
    </submittedName>
</protein>
<name>A0A9N9GWP0_9GLOM</name>
<accession>A0A9N9GWP0</accession>
<keyword evidence="3" id="KW-1185">Reference proteome</keyword>
<organism evidence="2 3">
    <name type="scientific">Diversispora eburnea</name>
    <dbReference type="NCBI Taxonomy" id="1213867"/>
    <lineage>
        <taxon>Eukaryota</taxon>
        <taxon>Fungi</taxon>
        <taxon>Fungi incertae sedis</taxon>
        <taxon>Mucoromycota</taxon>
        <taxon>Glomeromycotina</taxon>
        <taxon>Glomeromycetes</taxon>
        <taxon>Diversisporales</taxon>
        <taxon>Diversisporaceae</taxon>
        <taxon>Diversispora</taxon>
    </lineage>
</organism>
<evidence type="ECO:0000313" key="3">
    <source>
        <dbReference type="Proteomes" id="UP000789706"/>
    </source>
</evidence>
<sequence length="79" mass="8798">TSLLVEKMGKQLNIQSQEIIDKEMANINNGKNKDNNLKGKGTDISEGSNKRPIEVNSEELNITQDKSLSKKQRSGVWAI</sequence>
<evidence type="ECO:0000313" key="2">
    <source>
        <dbReference type="EMBL" id="CAG8639847.1"/>
    </source>
</evidence>
<feature type="compositionally biased region" description="Basic and acidic residues" evidence="1">
    <location>
        <begin position="31"/>
        <end position="53"/>
    </location>
</feature>
<feature type="non-terminal residue" evidence="2">
    <location>
        <position position="79"/>
    </location>
</feature>
<comment type="caution">
    <text evidence="2">The sequence shown here is derived from an EMBL/GenBank/DDBJ whole genome shotgun (WGS) entry which is preliminary data.</text>
</comment>
<dbReference type="Proteomes" id="UP000789706">
    <property type="component" value="Unassembled WGS sequence"/>
</dbReference>
<proteinExistence type="predicted"/>
<gene>
    <name evidence="2" type="ORF">DEBURN_LOCUS11120</name>
</gene>
<feature type="region of interest" description="Disordered" evidence="1">
    <location>
        <begin position="27"/>
        <end position="58"/>
    </location>
</feature>
<reference evidence="2" key="1">
    <citation type="submission" date="2021-06" db="EMBL/GenBank/DDBJ databases">
        <authorList>
            <person name="Kallberg Y."/>
            <person name="Tangrot J."/>
            <person name="Rosling A."/>
        </authorList>
    </citation>
    <scope>NUCLEOTIDE SEQUENCE</scope>
    <source>
        <strain evidence="2">AZ414A</strain>
    </source>
</reference>
<dbReference type="EMBL" id="CAJVPK010004832">
    <property type="protein sequence ID" value="CAG8639847.1"/>
    <property type="molecule type" value="Genomic_DNA"/>
</dbReference>